<name>A0A9W9W2M5_9EURO</name>
<dbReference type="SUPFAM" id="SSF103473">
    <property type="entry name" value="MFS general substrate transporter"/>
    <property type="match status" value="1"/>
</dbReference>
<evidence type="ECO:0000256" key="6">
    <source>
        <dbReference type="SAM" id="Phobius"/>
    </source>
</evidence>
<dbReference type="InterPro" id="IPR036259">
    <property type="entry name" value="MFS_trans_sf"/>
</dbReference>
<proteinExistence type="predicted"/>
<evidence type="ECO:0000313" key="8">
    <source>
        <dbReference type="Proteomes" id="UP001147747"/>
    </source>
</evidence>
<feature type="transmembrane region" description="Helical" evidence="6">
    <location>
        <begin position="393"/>
        <end position="413"/>
    </location>
</feature>
<dbReference type="PANTHER" id="PTHR43791">
    <property type="entry name" value="PERMEASE-RELATED"/>
    <property type="match status" value="1"/>
</dbReference>
<evidence type="ECO:0000256" key="4">
    <source>
        <dbReference type="ARBA" id="ARBA00022989"/>
    </source>
</evidence>
<dbReference type="Gene3D" id="1.20.1250.20">
    <property type="entry name" value="MFS general substrate transporter like domains"/>
    <property type="match status" value="1"/>
</dbReference>
<dbReference type="InterPro" id="IPR011701">
    <property type="entry name" value="MFS"/>
</dbReference>
<feature type="transmembrane region" description="Helical" evidence="6">
    <location>
        <begin position="303"/>
        <end position="323"/>
    </location>
</feature>
<feature type="transmembrane region" description="Helical" evidence="6">
    <location>
        <begin position="156"/>
        <end position="183"/>
    </location>
</feature>
<dbReference type="EMBL" id="JAPZBU010000006">
    <property type="protein sequence ID" value="KAJ5397437.1"/>
    <property type="molecule type" value="Genomic_DNA"/>
</dbReference>
<feature type="transmembrane region" description="Helical" evidence="6">
    <location>
        <begin position="96"/>
        <end position="118"/>
    </location>
</feature>
<keyword evidence="2" id="KW-0813">Transport</keyword>
<organism evidence="7 8">
    <name type="scientific">Penicillium cosmopolitanum</name>
    <dbReference type="NCBI Taxonomy" id="1131564"/>
    <lineage>
        <taxon>Eukaryota</taxon>
        <taxon>Fungi</taxon>
        <taxon>Dikarya</taxon>
        <taxon>Ascomycota</taxon>
        <taxon>Pezizomycotina</taxon>
        <taxon>Eurotiomycetes</taxon>
        <taxon>Eurotiomycetidae</taxon>
        <taxon>Eurotiales</taxon>
        <taxon>Aspergillaceae</taxon>
        <taxon>Penicillium</taxon>
    </lineage>
</organism>
<keyword evidence="8" id="KW-1185">Reference proteome</keyword>
<dbReference type="GO" id="GO:0022857">
    <property type="term" value="F:transmembrane transporter activity"/>
    <property type="evidence" value="ECO:0007669"/>
    <property type="project" value="InterPro"/>
</dbReference>
<evidence type="ECO:0000256" key="5">
    <source>
        <dbReference type="ARBA" id="ARBA00023136"/>
    </source>
</evidence>
<keyword evidence="4 6" id="KW-1133">Transmembrane helix</keyword>
<evidence type="ECO:0000256" key="2">
    <source>
        <dbReference type="ARBA" id="ARBA00022448"/>
    </source>
</evidence>
<comment type="subcellular location">
    <subcellularLocation>
        <location evidence="1">Membrane</location>
        <topology evidence="1">Multi-pass membrane protein</topology>
    </subcellularLocation>
</comment>
<dbReference type="OrthoDB" id="2962993at2759"/>
<feature type="transmembrane region" description="Helical" evidence="6">
    <location>
        <begin position="425"/>
        <end position="444"/>
    </location>
</feature>
<dbReference type="AlphaFoldDB" id="A0A9W9W2M5"/>
<dbReference type="Proteomes" id="UP001147747">
    <property type="component" value="Unassembled WGS sequence"/>
</dbReference>
<dbReference type="Pfam" id="PF07690">
    <property type="entry name" value="MFS_1"/>
    <property type="match status" value="1"/>
</dbReference>
<feature type="transmembrane region" description="Helical" evidence="6">
    <location>
        <begin position="456"/>
        <end position="481"/>
    </location>
</feature>
<sequence length="491" mass="53745">MGSFLTLEGRPLNAFSSKEHLTMSQVINDLKVEASHDEQAIDIDPVAEKRLIRKIDLYLMPSAFVLYLFSYVDRSNIGLAKIAGMEDDLNLSSNQYYIAVVIWVIGYTIGAVPSNMILARTRPSIFIPVITFGWGSMAALIGIVQNQSQLIALRFFLGIFEAGFSVAIAHSIPSQPAVIFLISTWYRKGEQSKRFIIFLTAGILSGAFGSVVAGAITSTLDGVHGIRGWRWLFIVEGVATAGISLIVHWTLLDYPHASRGLTTEEQDLAQKRMVQDGGAEYVADSGQSILSAFLKASCDWRTWLLVPAYMSILGALAISYFYPTLVDGMGYDATAAQYMTAPIYLVSLGVALPVCYFADQRPHLRGKFLVANLLVGMVFFALTAGIQNYKARYVFLCFINMTIWTGNALGLSFSTTALASVDRDVRAIMLAMMNGVAALAQLYGSALFPAEDGPEYLVAFSVFAGTFAVGAVFYGLADFLFKRYPYEGRRG</sequence>
<gene>
    <name evidence="7" type="ORF">N7509_005550</name>
</gene>
<evidence type="ECO:0000256" key="3">
    <source>
        <dbReference type="ARBA" id="ARBA00022692"/>
    </source>
</evidence>
<evidence type="ECO:0000313" key="7">
    <source>
        <dbReference type="EMBL" id="KAJ5397437.1"/>
    </source>
</evidence>
<feature type="transmembrane region" description="Helical" evidence="6">
    <location>
        <begin position="125"/>
        <end position="144"/>
    </location>
</feature>
<feature type="transmembrane region" description="Helical" evidence="6">
    <location>
        <begin position="195"/>
        <end position="216"/>
    </location>
</feature>
<keyword evidence="5 6" id="KW-0472">Membrane</keyword>
<dbReference type="GeneID" id="81369167"/>
<evidence type="ECO:0000256" key="1">
    <source>
        <dbReference type="ARBA" id="ARBA00004141"/>
    </source>
</evidence>
<feature type="transmembrane region" description="Helical" evidence="6">
    <location>
        <begin position="335"/>
        <end position="357"/>
    </location>
</feature>
<dbReference type="FunFam" id="1.20.1250.20:FF:000057">
    <property type="entry name" value="MFS general substrate transporter"/>
    <property type="match status" value="1"/>
</dbReference>
<evidence type="ECO:0008006" key="9">
    <source>
        <dbReference type="Google" id="ProtNLM"/>
    </source>
</evidence>
<reference evidence="7" key="1">
    <citation type="submission" date="2022-12" db="EMBL/GenBank/DDBJ databases">
        <authorList>
            <person name="Petersen C."/>
        </authorList>
    </citation>
    <scope>NUCLEOTIDE SEQUENCE</scope>
    <source>
        <strain evidence="7">IBT 29677</strain>
    </source>
</reference>
<reference evidence="7" key="2">
    <citation type="journal article" date="2023" name="IMA Fungus">
        <title>Comparative genomic study of the Penicillium genus elucidates a diverse pangenome and 15 lateral gene transfer events.</title>
        <authorList>
            <person name="Petersen C."/>
            <person name="Sorensen T."/>
            <person name="Nielsen M.R."/>
            <person name="Sondergaard T.E."/>
            <person name="Sorensen J.L."/>
            <person name="Fitzpatrick D.A."/>
            <person name="Frisvad J.C."/>
            <person name="Nielsen K.L."/>
        </authorList>
    </citation>
    <scope>NUCLEOTIDE SEQUENCE</scope>
    <source>
        <strain evidence="7">IBT 29677</strain>
    </source>
</reference>
<feature type="transmembrane region" description="Helical" evidence="6">
    <location>
        <begin position="55"/>
        <end position="72"/>
    </location>
</feature>
<comment type="caution">
    <text evidence="7">The sequence shown here is derived from an EMBL/GenBank/DDBJ whole genome shotgun (WGS) entry which is preliminary data.</text>
</comment>
<dbReference type="RefSeq" id="XP_056489489.1">
    <property type="nucleotide sequence ID" value="XM_056630187.1"/>
</dbReference>
<accession>A0A9W9W2M5</accession>
<feature type="transmembrane region" description="Helical" evidence="6">
    <location>
        <begin position="228"/>
        <end position="252"/>
    </location>
</feature>
<feature type="transmembrane region" description="Helical" evidence="6">
    <location>
        <begin position="369"/>
        <end position="387"/>
    </location>
</feature>
<dbReference type="GO" id="GO:0016020">
    <property type="term" value="C:membrane"/>
    <property type="evidence" value="ECO:0007669"/>
    <property type="project" value="UniProtKB-SubCell"/>
</dbReference>
<dbReference type="PANTHER" id="PTHR43791:SF38">
    <property type="entry name" value="MAJOR FACILITATOR SUPERFAMILY (MFS) PROFILE DOMAIN-CONTAINING PROTEIN"/>
    <property type="match status" value="1"/>
</dbReference>
<keyword evidence="3 6" id="KW-0812">Transmembrane</keyword>
<protein>
    <recommendedName>
        <fullName evidence="9">Major facilitator superfamily (MFS) profile domain-containing protein</fullName>
    </recommendedName>
</protein>